<dbReference type="Pfam" id="PF10343">
    <property type="entry name" value="Q_salvage"/>
    <property type="match status" value="2"/>
</dbReference>
<protein>
    <recommendedName>
        <fullName evidence="3 6">Queuosine 5'-phosphate N-glycosylase/hydrolase</fullName>
        <ecNumber evidence="6">3.2.2.-</ecNumber>
    </recommendedName>
    <alternativeName>
        <fullName evidence="4 6">Queuosine-nucleotide N-glycosylase/hydrolase</fullName>
    </alternativeName>
</protein>
<evidence type="ECO:0000313" key="8">
    <source>
        <dbReference type="EMBL" id="PAV17172.1"/>
    </source>
</evidence>
<dbReference type="InParanoid" id="A0A286UC40"/>
<evidence type="ECO:0000256" key="5">
    <source>
        <dbReference type="ARBA" id="ARBA00048204"/>
    </source>
</evidence>
<evidence type="ECO:0000256" key="2">
    <source>
        <dbReference type="ARBA" id="ARBA00035119"/>
    </source>
</evidence>
<keyword evidence="9" id="KW-1185">Reference proteome</keyword>
<dbReference type="PANTHER" id="PTHR21314">
    <property type="entry name" value="QUEUOSINE 5'-PHOSPHATE N-GLYCOSYLASE_HYDROLASE-RELATED"/>
    <property type="match status" value="1"/>
</dbReference>
<proteinExistence type="inferred from homology"/>
<dbReference type="AlphaFoldDB" id="A0A286UC40"/>
<dbReference type="OrthoDB" id="416777at2759"/>
<feature type="compositionally biased region" description="Polar residues" evidence="7">
    <location>
        <begin position="340"/>
        <end position="362"/>
    </location>
</feature>
<name>A0A286UC40_9AGAM</name>
<evidence type="ECO:0000256" key="4">
    <source>
        <dbReference type="ARBA" id="ARBA00035393"/>
    </source>
</evidence>
<dbReference type="GO" id="GO:0006400">
    <property type="term" value="P:tRNA modification"/>
    <property type="evidence" value="ECO:0007669"/>
    <property type="project" value="TreeGrafter"/>
</dbReference>
<feature type="region of interest" description="Disordered" evidence="7">
    <location>
        <begin position="333"/>
        <end position="380"/>
    </location>
</feature>
<reference evidence="8 9" key="1">
    <citation type="journal article" date="2017" name="Mol. Ecol.">
        <title>Comparative and population genomic landscape of Phellinus noxius: A hypervariable fungus causing root rot in trees.</title>
        <authorList>
            <person name="Chung C.L."/>
            <person name="Lee T.J."/>
            <person name="Akiba M."/>
            <person name="Lee H.H."/>
            <person name="Kuo T.H."/>
            <person name="Liu D."/>
            <person name="Ke H.M."/>
            <person name="Yokoi T."/>
            <person name="Roa M.B."/>
            <person name="Lu M.J."/>
            <person name="Chang Y.Y."/>
            <person name="Ann P.J."/>
            <person name="Tsai J.N."/>
            <person name="Chen C.Y."/>
            <person name="Tzean S.S."/>
            <person name="Ota Y."/>
            <person name="Hattori T."/>
            <person name="Sahashi N."/>
            <person name="Liou R.F."/>
            <person name="Kikuchi T."/>
            <person name="Tsai I.J."/>
        </authorList>
    </citation>
    <scope>NUCLEOTIDE SEQUENCE [LARGE SCALE GENOMIC DNA]</scope>
    <source>
        <strain evidence="8 9">FFPRI411160</strain>
    </source>
</reference>
<keyword evidence="1 6" id="KW-0378">Hydrolase</keyword>
<evidence type="ECO:0000256" key="7">
    <source>
        <dbReference type="SAM" id="MobiDB-lite"/>
    </source>
</evidence>
<comment type="caution">
    <text evidence="8">The sequence shown here is derived from an EMBL/GenBank/DDBJ whole genome shotgun (WGS) entry which is preliminary data.</text>
</comment>
<dbReference type="FunCoup" id="A0A286UC40">
    <property type="interactions" value="202"/>
</dbReference>
<comment type="function">
    <text evidence="6">Catalyzes the hydrolysis of queuosine 5'-phosphate, releasing the nucleobase queuine (q). Is required for salvage of queuine from exogenous queuosine (Q) that is imported and then converted to queuosine 5'-phosphate intracellularly.</text>
</comment>
<comment type="similarity">
    <text evidence="2 6">Belongs to the QNG1 protein family.</text>
</comment>
<comment type="catalytic activity">
    <reaction evidence="5 6">
        <text>queuosine 5'-phosphate + H2O = queuine + D-ribose 5-phosphate</text>
        <dbReference type="Rhea" id="RHEA:75387"/>
        <dbReference type="ChEBI" id="CHEBI:15377"/>
        <dbReference type="ChEBI" id="CHEBI:17433"/>
        <dbReference type="ChEBI" id="CHEBI:78346"/>
        <dbReference type="ChEBI" id="CHEBI:194371"/>
    </reaction>
    <physiologicalReaction direction="left-to-right" evidence="5 6">
        <dbReference type="Rhea" id="RHEA:75388"/>
    </physiologicalReaction>
</comment>
<dbReference type="GO" id="GO:0016787">
    <property type="term" value="F:hydrolase activity"/>
    <property type="evidence" value="ECO:0007669"/>
    <property type="project" value="UniProtKB-KW"/>
</dbReference>
<evidence type="ECO:0000256" key="6">
    <source>
        <dbReference type="RuleBase" id="RU365002"/>
    </source>
</evidence>
<dbReference type="EC" id="3.2.2.-" evidence="6"/>
<dbReference type="InterPro" id="IPR019438">
    <property type="entry name" value="Q_salvage"/>
</dbReference>
<sequence>MLANPPSPILERSIKIPGIEPISELEANKPQSFDPIGNINAINACGCPRVPFKSEGTTRARRDSSEELNPVVVSTKSLYERIHFVKVDGAGVRAAADYISRKLREETYTPTTWRTHPLHLLPPIHYNPSDPRTRATLDWIFLISSLNFSFWSDKEGLCPGDAKEGRYAVEWWSSWEEARGGRKEKKMWTGYWSLVAAVNRALDNGIPITDPAFYSCPEHCPDSTIEAVFEPAPHCTERVPLLKERIRVLREVGTILCQHFEGSFQGFLAEFHKRHGNSPGGGSALQLVKMVTDTFPSFRDETKYEDQTVYFWKRAQILVAETWAAFYPLPATSSSSTTSANGITKDNNHIQNTNGNDDITNGHNERNDGSTTVTEEEKEELRHPFLPNGVSQLTMFADYRVPQILHHLGILTYPSSLVEKLRKGTYLEPGCMEEVSIRAASILGVEAVRDVILAEAEETFTTKGKGSGKEKDDGRGKEVAEDVSSVLIDFYLWDLAKKIERGEEVVTGISTSEILPAHRTRSIWY</sequence>
<dbReference type="PANTHER" id="PTHR21314:SF0">
    <property type="entry name" value="QUEUOSINE 5'-PHOSPHATE N-GLYCOSYLASE_HYDROLASE"/>
    <property type="match status" value="1"/>
</dbReference>
<evidence type="ECO:0000313" key="9">
    <source>
        <dbReference type="Proteomes" id="UP000217199"/>
    </source>
</evidence>
<dbReference type="Proteomes" id="UP000217199">
    <property type="component" value="Unassembled WGS sequence"/>
</dbReference>
<evidence type="ECO:0000256" key="3">
    <source>
        <dbReference type="ARBA" id="ARBA00035306"/>
    </source>
</evidence>
<organism evidence="8 9">
    <name type="scientific">Pyrrhoderma noxium</name>
    <dbReference type="NCBI Taxonomy" id="2282107"/>
    <lineage>
        <taxon>Eukaryota</taxon>
        <taxon>Fungi</taxon>
        <taxon>Dikarya</taxon>
        <taxon>Basidiomycota</taxon>
        <taxon>Agaricomycotina</taxon>
        <taxon>Agaricomycetes</taxon>
        <taxon>Hymenochaetales</taxon>
        <taxon>Hymenochaetaceae</taxon>
        <taxon>Pyrrhoderma</taxon>
    </lineage>
</organism>
<evidence type="ECO:0000256" key="1">
    <source>
        <dbReference type="ARBA" id="ARBA00022801"/>
    </source>
</evidence>
<dbReference type="STRING" id="2282107.A0A286UC40"/>
<accession>A0A286UC40</accession>
<gene>
    <name evidence="8" type="ORF">PNOK_0723600</name>
</gene>
<dbReference type="EMBL" id="NBII01000007">
    <property type="protein sequence ID" value="PAV17172.1"/>
    <property type="molecule type" value="Genomic_DNA"/>
</dbReference>